<gene>
    <name evidence="3" type="primary">LOC108676740</name>
</gene>
<feature type="region of interest" description="Disordered" evidence="1">
    <location>
        <begin position="158"/>
        <end position="194"/>
    </location>
</feature>
<accession>A0A979FYH8</accession>
<feature type="compositionally biased region" description="Polar residues" evidence="1">
    <location>
        <begin position="179"/>
        <end position="194"/>
    </location>
</feature>
<dbReference type="Proteomes" id="UP000694843">
    <property type="component" value="Unplaced"/>
</dbReference>
<protein>
    <submittedName>
        <fullName evidence="3">Uncharacterized protein LOC108676740 isoform X1</fullName>
    </submittedName>
</protein>
<dbReference type="AlphaFoldDB" id="A0A979FYH8"/>
<dbReference type="OrthoDB" id="9445642at2759"/>
<evidence type="ECO:0000256" key="1">
    <source>
        <dbReference type="SAM" id="MobiDB-lite"/>
    </source>
</evidence>
<evidence type="ECO:0000313" key="3">
    <source>
        <dbReference type="RefSeq" id="XP_047741675.1"/>
    </source>
</evidence>
<reference evidence="3" key="1">
    <citation type="submission" date="2025-08" db="UniProtKB">
        <authorList>
            <consortium name="RefSeq"/>
        </authorList>
    </citation>
    <scope>IDENTIFICATION</scope>
    <source>
        <tissue evidence="3">Whole organism</tissue>
    </source>
</reference>
<keyword evidence="2" id="KW-1185">Reference proteome</keyword>
<name>A0A979FYH8_HYAAZ</name>
<dbReference type="SUPFAM" id="SSF81321">
    <property type="entry name" value="Family A G protein-coupled receptor-like"/>
    <property type="match status" value="1"/>
</dbReference>
<dbReference type="GeneID" id="108676740"/>
<dbReference type="RefSeq" id="XP_047741675.1">
    <property type="nucleotide sequence ID" value="XM_047885719.1"/>
</dbReference>
<organism evidence="2 3">
    <name type="scientific">Hyalella azteca</name>
    <name type="common">Amphipod</name>
    <dbReference type="NCBI Taxonomy" id="294128"/>
    <lineage>
        <taxon>Eukaryota</taxon>
        <taxon>Metazoa</taxon>
        <taxon>Ecdysozoa</taxon>
        <taxon>Arthropoda</taxon>
        <taxon>Crustacea</taxon>
        <taxon>Multicrustacea</taxon>
        <taxon>Malacostraca</taxon>
        <taxon>Eumalacostraca</taxon>
        <taxon>Peracarida</taxon>
        <taxon>Amphipoda</taxon>
        <taxon>Senticaudata</taxon>
        <taxon>Talitrida</taxon>
        <taxon>Talitroidea</taxon>
        <taxon>Hyalellidae</taxon>
        <taxon>Hyalella</taxon>
    </lineage>
</organism>
<proteinExistence type="predicted"/>
<dbReference type="Gene3D" id="1.20.1070.10">
    <property type="entry name" value="Rhodopsin 7-helix transmembrane proteins"/>
    <property type="match status" value="1"/>
</dbReference>
<evidence type="ECO:0000313" key="2">
    <source>
        <dbReference type="Proteomes" id="UP000694843"/>
    </source>
</evidence>
<sequence length="219" mass="24869">MSNSCVNPFIYAIYNEKFKREFRHKCRCCFRETQELPPDLSELERSRVSSHHSFRYRSTRASFLSSMAARGGNHHNPWQCGGTACVGSLQPGYPMLGIDNSRGSQRLRQLPQNISPNINDLPLEGKKRHVLVSVKDKANENKTLHGCFPASKFEGSGRRVKSSFRENQPSDIPEDPFSDISSFNEQNSETSFNRIDSHPISVALTHSFSCEENRRNGDM</sequence>